<proteinExistence type="inferred from homology"/>
<dbReference type="KEGG" id="spsw:Sps_04477"/>
<comment type="cofactor">
    <cofactor evidence="11">
        <name>Zn(2+)</name>
        <dbReference type="ChEBI" id="CHEBI:29105"/>
    </cofactor>
    <text evidence="11">Binds 1 zinc ion per subunit.</text>
</comment>
<evidence type="ECO:0000256" key="9">
    <source>
        <dbReference type="ARBA" id="ARBA00022833"/>
    </source>
</evidence>
<dbReference type="NCBIfam" id="TIGR01371">
    <property type="entry name" value="met_syn_B12ind"/>
    <property type="match status" value="1"/>
</dbReference>
<feature type="binding site" evidence="11 12">
    <location>
        <begin position="448"/>
        <end position="450"/>
    </location>
    <ligand>
        <name>L-methionine</name>
        <dbReference type="ChEBI" id="CHEBI:57844"/>
    </ligand>
</feature>
<dbReference type="InterPro" id="IPR013215">
    <property type="entry name" value="Cbl-indep_Met_Synth_N"/>
</dbReference>
<feature type="binding site" evidence="11">
    <location>
        <begin position="21"/>
        <end position="24"/>
    </location>
    <ligand>
        <name>5-methyltetrahydropteroyltri-L-glutamate</name>
        <dbReference type="ChEBI" id="CHEBI:58207"/>
    </ligand>
</feature>
<feature type="binding site" evidence="13">
    <location>
        <position position="658"/>
    </location>
    <ligand>
        <name>Zn(2+)</name>
        <dbReference type="ChEBI" id="CHEBI:29105"/>
        <label>2</label>
    </ligand>
</feature>
<feature type="active site" description="Proton donor" evidence="11 14">
    <location>
        <position position="711"/>
    </location>
</feature>
<feature type="binding site" evidence="11">
    <location>
        <position position="622"/>
    </location>
    <ligand>
        <name>5-methyltetrahydropteroyltri-L-glutamate</name>
        <dbReference type="ChEBI" id="CHEBI:58207"/>
    </ligand>
</feature>
<comment type="pathway">
    <text evidence="2 11">Amino-acid biosynthesis; L-methionine biosynthesis via de novo pathway; L-methionine from L-homocysteine (MetE route): step 1/1.</text>
</comment>
<dbReference type="Gene3D" id="3.20.20.210">
    <property type="match status" value="2"/>
</dbReference>
<dbReference type="PIRSF" id="PIRSF000382">
    <property type="entry name" value="MeTrfase_B12_ind"/>
    <property type="match status" value="1"/>
</dbReference>
<feature type="binding site" evidence="11 12">
    <location>
        <position position="501"/>
    </location>
    <ligand>
        <name>L-methionine</name>
        <dbReference type="ChEBI" id="CHEBI:57844"/>
    </ligand>
</feature>
<gene>
    <name evidence="11" type="primary">metE</name>
    <name evidence="17" type="ORF">Sps_04477</name>
</gene>
<dbReference type="SUPFAM" id="SSF51726">
    <property type="entry name" value="UROD/MetE-like"/>
    <property type="match status" value="2"/>
</dbReference>
<keyword evidence="8 11" id="KW-0677">Repeat</keyword>
<feature type="binding site" evidence="11">
    <location>
        <position position="501"/>
    </location>
    <ligand>
        <name>L-homocysteine</name>
        <dbReference type="ChEBI" id="CHEBI:58199"/>
    </ligand>
</feature>
<feature type="binding site" evidence="11">
    <location>
        <position position="682"/>
    </location>
    <ligand>
        <name>Zn(2+)</name>
        <dbReference type="ChEBI" id="CHEBI:29105"/>
        <note>catalytic</note>
    </ligand>
</feature>
<evidence type="ECO:0000256" key="14">
    <source>
        <dbReference type="PIRSR" id="PIRSR000382-3"/>
    </source>
</evidence>
<comment type="similarity">
    <text evidence="3 11">Belongs to the vitamin-B12 independent methionine synthase family.</text>
</comment>
<keyword evidence="10 11" id="KW-0486">Methionine biosynthesis</keyword>
<keyword evidence="4 11" id="KW-0489">Methyltransferase</keyword>
<feature type="binding site" evidence="11 12">
    <location>
        <begin position="448"/>
        <end position="450"/>
    </location>
    <ligand>
        <name>L-homocysteine</name>
        <dbReference type="ChEBI" id="CHEBI:58199"/>
    </ligand>
</feature>
<feature type="domain" description="Cobalamin-independent methionine synthase MetE N-terminal" evidence="16">
    <location>
        <begin position="10"/>
        <end position="319"/>
    </location>
</feature>
<evidence type="ECO:0000256" key="13">
    <source>
        <dbReference type="PIRSR" id="PIRSR000382-2"/>
    </source>
</evidence>
<dbReference type="HAMAP" id="MF_00172">
    <property type="entry name" value="Meth_synth"/>
    <property type="match status" value="1"/>
</dbReference>
<keyword evidence="5 11" id="KW-0028">Amino-acid biosynthesis</keyword>
<dbReference type="InterPro" id="IPR038071">
    <property type="entry name" value="UROD/MetE-like_sf"/>
</dbReference>
<feature type="binding site" evidence="11 12">
    <location>
        <position position="616"/>
    </location>
    <ligand>
        <name>L-homocysteine</name>
        <dbReference type="ChEBI" id="CHEBI:58199"/>
    </ligand>
</feature>
<feature type="binding site" evidence="13">
    <location>
        <position position="743"/>
    </location>
    <ligand>
        <name>Zn(2+)</name>
        <dbReference type="ChEBI" id="CHEBI:29105"/>
        <label>1</label>
        <note>catalytic</note>
    </ligand>
</feature>
<evidence type="ECO:0000256" key="7">
    <source>
        <dbReference type="ARBA" id="ARBA00022723"/>
    </source>
</evidence>
<reference evidence="17 18" key="1">
    <citation type="submission" date="2016-03" db="EMBL/GenBank/DDBJ databases">
        <title>Complete genome sequence of Shewanella psychrophila WP2, a deep sea bacterium isolated from west Pacific sediment.</title>
        <authorList>
            <person name="Xu G."/>
            <person name="Jian H."/>
        </authorList>
    </citation>
    <scope>NUCLEOTIDE SEQUENCE [LARGE SCALE GENOMIC DNA]</scope>
    <source>
        <strain evidence="17 18">WP2</strain>
    </source>
</reference>
<keyword evidence="9 11" id="KW-0862">Zinc</keyword>
<feature type="binding site" evidence="11">
    <location>
        <position position="122"/>
    </location>
    <ligand>
        <name>5-methyltetrahydropteroyltri-L-glutamate</name>
        <dbReference type="ChEBI" id="CHEBI:58207"/>
    </ligand>
</feature>
<evidence type="ECO:0000313" key="17">
    <source>
        <dbReference type="EMBL" id="AQS39563.1"/>
    </source>
</evidence>
<name>A0A1S6HVI7_9GAMM</name>
<evidence type="ECO:0000256" key="2">
    <source>
        <dbReference type="ARBA" id="ARBA00004681"/>
    </source>
</evidence>
<feature type="binding site" evidence="11 12">
    <location>
        <begin position="532"/>
        <end position="533"/>
    </location>
    <ligand>
        <name>5-methyltetrahydropteroyltri-L-glutamate</name>
        <dbReference type="ChEBI" id="CHEBI:58207"/>
    </ligand>
</feature>
<dbReference type="UniPathway" id="UPA00051">
    <property type="reaction ID" value="UER00082"/>
</dbReference>
<dbReference type="InterPro" id="IPR002629">
    <property type="entry name" value="Met_Synth_C/arc"/>
</dbReference>
<dbReference type="InterPro" id="IPR006276">
    <property type="entry name" value="Cobalamin-indep_Met_synthase"/>
</dbReference>
<dbReference type="Pfam" id="PF08267">
    <property type="entry name" value="Meth_synt_1"/>
    <property type="match status" value="1"/>
</dbReference>
<keyword evidence="6 11" id="KW-0808">Transferase</keyword>
<evidence type="ECO:0000256" key="1">
    <source>
        <dbReference type="ARBA" id="ARBA00002777"/>
    </source>
</evidence>
<feature type="binding site" evidence="13">
    <location>
        <position position="660"/>
    </location>
    <ligand>
        <name>Zn(2+)</name>
        <dbReference type="ChEBI" id="CHEBI:29105"/>
        <label>1</label>
        <note>catalytic</note>
    </ligand>
</feature>
<evidence type="ECO:0000256" key="8">
    <source>
        <dbReference type="ARBA" id="ARBA00022737"/>
    </source>
</evidence>
<dbReference type="CDD" id="cd03311">
    <property type="entry name" value="CIMS_C_terminal_like"/>
    <property type="match status" value="1"/>
</dbReference>
<keyword evidence="7 11" id="KW-0479">Metal-binding</keyword>
<feature type="binding site" evidence="11 12">
    <location>
        <position position="616"/>
    </location>
    <ligand>
        <name>L-methionine</name>
        <dbReference type="ChEBI" id="CHEBI:57844"/>
    </ligand>
</feature>
<feature type="binding site" evidence="11">
    <location>
        <position position="743"/>
    </location>
    <ligand>
        <name>Zn(2+)</name>
        <dbReference type="ChEBI" id="CHEBI:29105"/>
        <note>catalytic</note>
    </ligand>
</feature>
<dbReference type="AlphaFoldDB" id="A0A1S6HVI7"/>
<evidence type="ECO:0000256" key="4">
    <source>
        <dbReference type="ARBA" id="ARBA00022603"/>
    </source>
</evidence>
<dbReference type="FunFam" id="3.20.20.210:FF:000002">
    <property type="entry name" value="5-methyltetrahydropteroyltriglutamate--homocysteine methyltransferase"/>
    <property type="match status" value="1"/>
</dbReference>
<feature type="binding site" evidence="12">
    <location>
        <position position="24"/>
    </location>
    <ligand>
        <name>5-methyltetrahydropteroyltri-L-glutamate</name>
        <dbReference type="ChEBI" id="CHEBI:58207"/>
    </ligand>
</feature>
<dbReference type="GO" id="GO:0003871">
    <property type="term" value="F:5-methyltetrahydropteroyltriglutamate-homocysteine S-methyltransferase activity"/>
    <property type="evidence" value="ECO:0007669"/>
    <property type="project" value="UniProtKB-UniRule"/>
</dbReference>
<dbReference type="STRING" id="225848.Sps_04477"/>
<feature type="binding site" evidence="11">
    <location>
        <position position="660"/>
    </location>
    <ligand>
        <name>Zn(2+)</name>
        <dbReference type="ChEBI" id="CHEBI:29105"/>
        <note>catalytic</note>
    </ligand>
</feature>
<evidence type="ECO:0000256" key="6">
    <source>
        <dbReference type="ARBA" id="ARBA00022679"/>
    </source>
</evidence>
<evidence type="ECO:0000256" key="5">
    <source>
        <dbReference type="ARBA" id="ARBA00022605"/>
    </source>
</evidence>
<organism evidence="17 18">
    <name type="scientific">Shewanella psychrophila</name>
    <dbReference type="NCBI Taxonomy" id="225848"/>
    <lineage>
        <taxon>Bacteria</taxon>
        <taxon>Pseudomonadati</taxon>
        <taxon>Pseudomonadota</taxon>
        <taxon>Gammaproteobacteria</taxon>
        <taxon>Alteromonadales</taxon>
        <taxon>Shewanellaceae</taxon>
        <taxon>Shewanella</taxon>
    </lineage>
</organism>
<feature type="binding site" evidence="11">
    <location>
        <position position="658"/>
    </location>
    <ligand>
        <name>Zn(2+)</name>
        <dbReference type="ChEBI" id="CHEBI:29105"/>
        <note>catalytic</note>
    </ligand>
</feature>
<dbReference type="EMBL" id="CP014782">
    <property type="protein sequence ID" value="AQS39563.1"/>
    <property type="molecule type" value="Genomic_DNA"/>
</dbReference>
<comment type="function">
    <text evidence="1 11">Catalyzes the transfer of a methyl group from 5-methyltetrahydrofolate to homocysteine resulting in methionine formation.</text>
</comment>
<dbReference type="FunFam" id="3.20.20.210:FF:000003">
    <property type="entry name" value="5-methyltetrahydropteroyltriglutamate--homocysteine methyltransferase"/>
    <property type="match status" value="1"/>
</dbReference>
<keyword evidence="18" id="KW-1185">Reference proteome</keyword>
<sequence length="772" mass="86563">MQTSQAIQIANLGFPRIGRQRELKFAQEKYWRGEISQAELKQVAKELRRTHWEWQAQAGVSLLPVGDFAFYDQVLALSATLNAIPERHRNQDDANVDLDTLFRVARGRAPSGKDAPAGEMTKYFNTNYHYIVPELTVDQEFSVAYEQFFDEVEEAKALGHAAKPVLLGPVSYLFLSKAVGSDFDKLSLLPKLIKTYADILARFSDQGVEWVQLEEPILALELDADWQTAIATSYDTLKDTQIKVLLASYYGTIAHHQALVSALPVAGLHLDLVTAPEQLALFAENLQPEQVISLGVINGRNVWAADIDLIAERIASVANDLKGRVWIAPSCSLLHSPVDLDVETELAPALKQQLSFAKQKLSELTQLKALLTHSQNQSADSPAKAEVDAILVTCVARRDAREAAADKQVIDRVAALNSDDYERDTKFANRQTIQQQKYQLPLLPTTTIGSFPQTPAIRGLRSRWRKEEITEEFYNDQLRQVTRDTIERQLKLGIDVLVHGEAERNDMVEYFGEQLQGFAFTKFGWVQSYGSRCVKPPLIYGDVSRPTPMTVEWAEYAQSLTDKPVKGMLTGPVTILHWSFAREDISREEIATQIGLAIRDEVVDLQNAGIGIIQIDEPAFREGLPLKKSDWDAYLKWAVDAFKLSAAGVTDETQIHTHMCYSEFNETIAAIAAMDADVITIETSRSRMELLTAFEDFEYPNEIGPGVYDIHTPNTPTVDEIVELIEKAADKIAVRQLWVNPDCGLKTRTWDEVEPALKNLVQATKVLRRRLG</sequence>
<feature type="binding site" evidence="13">
    <location>
        <position position="682"/>
    </location>
    <ligand>
        <name>Zn(2+)</name>
        <dbReference type="ChEBI" id="CHEBI:29105"/>
        <label>1</label>
        <note>catalytic</note>
    </ligand>
</feature>
<dbReference type="Proteomes" id="UP000189545">
    <property type="component" value="Chromosome"/>
</dbReference>
<evidence type="ECO:0000313" key="18">
    <source>
        <dbReference type="Proteomes" id="UP000189545"/>
    </source>
</evidence>
<evidence type="ECO:0000256" key="11">
    <source>
        <dbReference type="HAMAP-Rule" id="MF_00172"/>
    </source>
</evidence>
<dbReference type="PANTHER" id="PTHR30519">
    <property type="entry name" value="5-METHYLTETRAHYDROPTEROYLTRIGLUTAMATE--HOMOCYSTEINE METHYLTRANSFERASE"/>
    <property type="match status" value="1"/>
</dbReference>
<accession>A0A1S6HVI7</accession>
<evidence type="ECO:0000259" key="15">
    <source>
        <dbReference type="Pfam" id="PF01717"/>
    </source>
</evidence>
<comment type="catalytic activity">
    <reaction evidence="11">
        <text>5-methyltetrahydropteroyltri-L-glutamate + L-homocysteine = tetrahydropteroyltri-L-glutamate + L-methionine</text>
        <dbReference type="Rhea" id="RHEA:21196"/>
        <dbReference type="ChEBI" id="CHEBI:57844"/>
        <dbReference type="ChEBI" id="CHEBI:58140"/>
        <dbReference type="ChEBI" id="CHEBI:58199"/>
        <dbReference type="ChEBI" id="CHEBI:58207"/>
        <dbReference type="EC" id="2.1.1.14"/>
    </reaction>
</comment>
<feature type="domain" description="Cobalamin-independent methionine synthase MetE C-terminal/archaeal" evidence="15">
    <location>
        <begin position="443"/>
        <end position="765"/>
    </location>
</feature>
<evidence type="ECO:0000259" key="16">
    <source>
        <dbReference type="Pfam" id="PF08267"/>
    </source>
</evidence>
<dbReference type="Pfam" id="PF01717">
    <property type="entry name" value="Meth_synt_2"/>
    <property type="match status" value="1"/>
</dbReference>
<dbReference type="GO" id="GO:0008270">
    <property type="term" value="F:zinc ion binding"/>
    <property type="evidence" value="ECO:0007669"/>
    <property type="project" value="InterPro"/>
</dbReference>
<evidence type="ECO:0000256" key="12">
    <source>
        <dbReference type="PIRSR" id="PIRSR000382-1"/>
    </source>
</evidence>
<dbReference type="GO" id="GO:0071265">
    <property type="term" value="P:L-methionine biosynthetic process"/>
    <property type="evidence" value="ECO:0007669"/>
    <property type="project" value="UniProtKB-ARBA"/>
</dbReference>
<feature type="binding site" evidence="11 12">
    <location>
        <position position="578"/>
    </location>
    <ligand>
        <name>5-methyltetrahydropteroyltri-L-glutamate</name>
        <dbReference type="ChEBI" id="CHEBI:58207"/>
    </ligand>
</feature>
<dbReference type="EC" id="2.1.1.14" evidence="11"/>
<evidence type="ECO:0000256" key="3">
    <source>
        <dbReference type="ARBA" id="ARBA00009553"/>
    </source>
</evidence>
<protein>
    <recommendedName>
        <fullName evidence="11">5-methyltetrahydropteroyltriglutamate--homocysteine methyltransferase</fullName>
        <ecNumber evidence="11">2.1.1.14</ecNumber>
    </recommendedName>
    <alternativeName>
        <fullName evidence="11">Cobalamin-independent methionine synthase</fullName>
    </alternativeName>
    <alternativeName>
        <fullName evidence="11">Methionine synthase, vitamin-B12 independent isozyme</fullName>
    </alternativeName>
</protein>
<comment type="cofactor">
    <cofactor evidence="13">
        <name>Zn(2+)</name>
        <dbReference type="ChEBI" id="CHEBI:29105"/>
    </cofactor>
    <text evidence="13">Binds 2 Zn(2+) ions per subunit.</text>
</comment>
<evidence type="ECO:0000256" key="10">
    <source>
        <dbReference type="ARBA" id="ARBA00023167"/>
    </source>
</evidence>
<dbReference type="GO" id="GO:0032259">
    <property type="term" value="P:methylation"/>
    <property type="evidence" value="ECO:0007669"/>
    <property type="project" value="UniProtKB-KW"/>
</dbReference>
<dbReference type="CDD" id="cd03312">
    <property type="entry name" value="CIMS_N_terminal_like"/>
    <property type="match status" value="1"/>
</dbReference>
<feature type="binding site" evidence="12">
    <location>
        <position position="127"/>
    </location>
    <ligand>
        <name>5-methyltetrahydropteroyltri-L-glutamate</name>
        <dbReference type="ChEBI" id="CHEBI:58207"/>
    </ligand>
</feature>
<dbReference type="OrthoDB" id="244285at2"/>
<dbReference type="NCBIfam" id="NF003556">
    <property type="entry name" value="PRK05222.1"/>
    <property type="match status" value="1"/>
</dbReference>